<reference evidence="1" key="1">
    <citation type="submission" date="2020-03" db="EMBL/GenBank/DDBJ databases">
        <title>Draft sequencing of Paenibacilllus sp. S3N08.</title>
        <authorList>
            <person name="Kim D.-U."/>
        </authorList>
    </citation>
    <scope>NUCLEOTIDE SEQUENCE</scope>
    <source>
        <strain evidence="1">S3N08</strain>
    </source>
</reference>
<evidence type="ECO:0000313" key="2">
    <source>
        <dbReference type="Proteomes" id="UP001165962"/>
    </source>
</evidence>
<keyword evidence="2" id="KW-1185">Reference proteome</keyword>
<organism evidence="1 2">
    <name type="scientific">Paenibacillus agricola</name>
    <dbReference type="NCBI Taxonomy" id="2716264"/>
    <lineage>
        <taxon>Bacteria</taxon>
        <taxon>Bacillati</taxon>
        <taxon>Bacillota</taxon>
        <taxon>Bacilli</taxon>
        <taxon>Bacillales</taxon>
        <taxon>Paenibacillaceae</taxon>
        <taxon>Paenibacillus</taxon>
    </lineage>
</organism>
<protein>
    <recommendedName>
        <fullName evidence="3">PH (Pleckstrin Homology) domain-containing protein</fullName>
    </recommendedName>
</protein>
<proteinExistence type="predicted"/>
<dbReference type="EMBL" id="JAAOIW010000003">
    <property type="protein sequence ID" value="NHN29990.1"/>
    <property type="molecule type" value="Genomic_DNA"/>
</dbReference>
<name>A0ABX0J161_9BACL</name>
<accession>A0ABX0J161</accession>
<dbReference type="RefSeq" id="WP_166148619.1">
    <property type="nucleotide sequence ID" value="NZ_JAAOIW010000003.1"/>
</dbReference>
<dbReference type="Proteomes" id="UP001165962">
    <property type="component" value="Unassembled WGS sequence"/>
</dbReference>
<evidence type="ECO:0008006" key="3">
    <source>
        <dbReference type="Google" id="ProtNLM"/>
    </source>
</evidence>
<gene>
    <name evidence="1" type="ORF">G9U52_09105</name>
</gene>
<comment type="caution">
    <text evidence="1">The sequence shown here is derived from an EMBL/GenBank/DDBJ whole genome shotgun (WGS) entry which is preliminary data.</text>
</comment>
<sequence length="118" mass="13790">MARSIEFMDNQMVLQLSGLTSLGALRRNVEIPYEKIANISIEDFKMPLFHIRVGTSIADIKEGRFLIRNRWCFISYENHKDVVVLELIDHEFAKVVFQIANPSETRLLIEEHKRCSVR</sequence>
<evidence type="ECO:0000313" key="1">
    <source>
        <dbReference type="EMBL" id="NHN29990.1"/>
    </source>
</evidence>